<dbReference type="AlphaFoldDB" id="A0A1G7QL09"/>
<keyword evidence="5" id="KW-1185">Reference proteome</keyword>
<dbReference type="SUPFAM" id="SSF52540">
    <property type="entry name" value="P-loop containing nucleoside triphosphate hydrolases"/>
    <property type="match status" value="1"/>
</dbReference>
<proteinExistence type="predicted"/>
<dbReference type="Gene3D" id="3.40.50.300">
    <property type="entry name" value="P-loop containing nucleotide triphosphate hydrolases"/>
    <property type="match status" value="1"/>
</dbReference>
<dbReference type="InterPro" id="IPR027417">
    <property type="entry name" value="P-loop_NTPase"/>
</dbReference>
<protein>
    <submittedName>
        <fullName evidence="4">Sulfotransferase family protein</fullName>
    </submittedName>
</protein>
<dbReference type="PANTHER" id="PTHR10605">
    <property type="entry name" value="HEPARAN SULFATE SULFOTRANSFERASE"/>
    <property type="match status" value="1"/>
</dbReference>
<dbReference type="RefSeq" id="WP_175491621.1">
    <property type="nucleotide sequence ID" value="NZ_FNCI01000003.1"/>
</dbReference>
<evidence type="ECO:0000313" key="5">
    <source>
        <dbReference type="Proteomes" id="UP000198641"/>
    </source>
</evidence>
<dbReference type="PANTHER" id="PTHR10605:SF56">
    <property type="entry name" value="BIFUNCTIONAL HEPARAN SULFATE N-DEACETYLASE_N-SULFOTRANSFERASE"/>
    <property type="match status" value="1"/>
</dbReference>
<reference evidence="4 5" key="1">
    <citation type="submission" date="2016-10" db="EMBL/GenBank/DDBJ databases">
        <authorList>
            <person name="de Groot N.N."/>
        </authorList>
    </citation>
    <scope>NUCLEOTIDE SEQUENCE [LARGE SCALE GENOMIC DNA]</scope>
    <source>
        <strain evidence="4 5">BH539</strain>
    </source>
</reference>
<keyword evidence="1 4" id="KW-0808">Transferase</keyword>
<keyword evidence="2" id="KW-0325">Glycoprotein</keyword>
<dbReference type="Proteomes" id="UP000198641">
    <property type="component" value="Unassembled WGS sequence"/>
</dbReference>
<evidence type="ECO:0000259" key="3">
    <source>
        <dbReference type="Pfam" id="PF00685"/>
    </source>
</evidence>
<evidence type="ECO:0000256" key="1">
    <source>
        <dbReference type="ARBA" id="ARBA00022679"/>
    </source>
</evidence>
<dbReference type="Pfam" id="PF00685">
    <property type="entry name" value="Sulfotransfer_1"/>
    <property type="match status" value="1"/>
</dbReference>
<dbReference type="STRING" id="284577.SAMN05216571_103319"/>
<dbReference type="InterPro" id="IPR037359">
    <property type="entry name" value="NST/OST"/>
</dbReference>
<evidence type="ECO:0000313" key="4">
    <source>
        <dbReference type="EMBL" id="SDF99227.1"/>
    </source>
</evidence>
<organism evidence="4 5">
    <name type="scientific">Onishia taeanensis</name>
    <dbReference type="NCBI Taxonomy" id="284577"/>
    <lineage>
        <taxon>Bacteria</taxon>
        <taxon>Pseudomonadati</taxon>
        <taxon>Pseudomonadota</taxon>
        <taxon>Gammaproteobacteria</taxon>
        <taxon>Oceanospirillales</taxon>
        <taxon>Halomonadaceae</taxon>
        <taxon>Onishia</taxon>
    </lineage>
</organism>
<dbReference type="GO" id="GO:0008146">
    <property type="term" value="F:sulfotransferase activity"/>
    <property type="evidence" value="ECO:0007669"/>
    <property type="project" value="InterPro"/>
</dbReference>
<sequence length="286" mass="33842">MNERAVMPNLFVPGFAKSGTSHLCSVLSRSDDIFLPHEKEPHYFSDDLVPDSYRTNESTYLSFYHKAMSRYRLDGSVSYMYSHRAFENIVSACDAPCFLILVRHPFDRMVSHYKFNVRNGVEKRSFPDAVRNLDGFKQQWLYDYYEMSDYDPQVKRLLNSVESSTQVRMIDYRDYREDPEGVVGRIAEYLEVDVPLDEMLHKVVNVSKKPKFPLINDIIRVDKGWKQVAKSAIPFKLRRSIKKYVHNKNISEVDIPYMQDRYTDELKSEFDEMYVKFMSEYRGLYI</sequence>
<accession>A0A1G7QL09</accession>
<name>A0A1G7QL09_9GAMM</name>
<evidence type="ECO:0000256" key="2">
    <source>
        <dbReference type="ARBA" id="ARBA00023180"/>
    </source>
</evidence>
<gene>
    <name evidence="4" type="ORF">SAMN05216571_103319</name>
</gene>
<dbReference type="EMBL" id="FNCI01000003">
    <property type="protein sequence ID" value="SDF99227.1"/>
    <property type="molecule type" value="Genomic_DNA"/>
</dbReference>
<feature type="domain" description="Sulfotransferase" evidence="3">
    <location>
        <begin position="9"/>
        <end position="204"/>
    </location>
</feature>
<dbReference type="InterPro" id="IPR000863">
    <property type="entry name" value="Sulfotransferase_dom"/>
</dbReference>